<feature type="region of interest" description="Disordered" evidence="1">
    <location>
        <begin position="28"/>
        <end position="85"/>
    </location>
</feature>
<organism evidence="2 3">
    <name type="scientific">Alectoria fallacina</name>
    <dbReference type="NCBI Taxonomy" id="1903189"/>
    <lineage>
        <taxon>Eukaryota</taxon>
        <taxon>Fungi</taxon>
        <taxon>Dikarya</taxon>
        <taxon>Ascomycota</taxon>
        <taxon>Pezizomycotina</taxon>
        <taxon>Lecanoromycetes</taxon>
        <taxon>OSLEUM clade</taxon>
        <taxon>Lecanoromycetidae</taxon>
        <taxon>Lecanorales</taxon>
        <taxon>Lecanorineae</taxon>
        <taxon>Parmeliaceae</taxon>
        <taxon>Alectoria</taxon>
    </lineage>
</organism>
<accession>A0A8H3FGP1</accession>
<proteinExistence type="predicted"/>
<dbReference type="Proteomes" id="UP000664203">
    <property type="component" value="Unassembled WGS sequence"/>
</dbReference>
<comment type="caution">
    <text evidence="2">The sequence shown here is derived from an EMBL/GenBank/DDBJ whole genome shotgun (WGS) entry which is preliminary data.</text>
</comment>
<evidence type="ECO:0000256" key="1">
    <source>
        <dbReference type="SAM" id="MobiDB-lite"/>
    </source>
</evidence>
<reference evidence="2" key="1">
    <citation type="submission" date="2021-03" db="EMBL/GenBank/DDBJ databases">
        <authorList>
            <person name="Tagirdzhanova G."/>
        </authorList>
    </citation>
    <scope>NUCLEOTIDE SEQUENCE</scope>
</reference>
<evidence type="ECO:0000313" key="3">
    <source>
        <dbReference type="Proteomes" id="UP000664203"/>
    </source>
</evidence>
<evidence type="ECO:0000313" key="2">
    <source>
        <dbReference type="EMBL" id="CAF9924271.1"/>
    </source>
</evidence>
<dbReference type="OrthoDB" id="10017208at2759"/>
<dbReference type="AlphaFoldDB" id="A0A8H3FGP1"/>
<feature type="compositionally biased region" description="Basic and acidic residues" evidence="1">
    <location>
        <begin position="42"/>
        <end position="51"/>
    </location>
</feature>
<sequence>MAVICACIPSLRPLVNVVGQGFANAPSMRSTLHSTGGTSSRRMWESGKGRPNDGTFSQLDEPDDLRPLGHDVSVRGGKVNGSQPDVEAMELPEQVQATRLAATIIYLNESKTPFQVDLIKSNLAEHKPSRHVWRDG</sequence>
<keyword evidence="3" id="KW-1185">Reference proteome</keyword>
<dbReference type="EMBL" id="CAJPDR010000186">
    <property type="protein sequence ID" value="CAF9924271.1"/>
    <property type="molecule type" value="Genomic_DNA"/>
</dbReference>
<feature type="compositionally biased region" description="Polar residues" evidence="1">
    <location>
        <begin position="28"/>
        <end position="41"/>
    </location>
</feature>
<protein>
    <submittedName>
        <fullName evidence="2">Uncharacterized protein</fullName>
    </submittedName>
</protein>
<gene>
    <name evidence="2" type="ORF">ALECFALPRED_002718</name>
</gene>
<feature type="compositionally biased region" description="Basic and acidic residues" evidence="1">
    <location>
        <begin position="64"/>
        <end position="73"/>
    </location>
</feature>
<name>A0A8H3FGP1_9LECA</name>